<proteinExistence type="predicted"/>
<keyword evidence="3" id="KW-1185">Reference proteome</keyword>
<dbReference type="Gramene" id="OE9A063222T1">
    <property type="protein sequence ID" value="OE9A063222C1"/>
    <property type="gene ID" value="OE9A063222"/>
</dbReference>
<dbReference type="AlphaFoldDB" id="A0A8S0UFL6"/>
<feature type="region of interest" description="Disordered" evidence="1">
    <location>
        <begin position="65"/>
        <end position="122"/>
    </location>
</feature>
<dbReference type="EMBL" id="CACTIH010007966">
    <property type="protein sequence ID" value="CAA3018916.1"/>
    <property type="molecule type" value="Genomic_DNA"/>
</dbReference>
<comment type="caution">
    <text evidence="2">The sequence shown here is derived from an EMBL/GenBank/DDBJ whole genome shotgun (WGS) entry which is preliminary data.</text>
</comment>
<gene>
    <name evidence="2" type="ORF">OLEA9_A063222</name>
</gene>
<organism evidence="2 3">
    <name type="scientific">Olea europaea subsp. europaea</name>
    <dbReference type="NCBI Taxonomy" id="158383"/>
    <lineage>
        <taxon>Eukaryota</taxon>
        <taxon>Viridiplantae</taxon>
        <taxon>Streptophyta</taxon>
        <taxon>Embryophyta</taxon>
        <taxon>Tracheophyta</taxon>
        <taxon>Spermatophyta</taxon>
        <taxon>Magnoliopsida</taxon>
        <taxon>eudicotyledons</taxon>
        <taxon>Gunneridae</taxon>
        <taxon>Pentapetalae</taxon>
        <taxon>asterids</taxon>
        <taxon>lamiids</taxon>
        <taxon>Lamiales</taxon>
        <taxon>Oleaceae</taxon>
        <taxon>Oleeae</taxon>
        <taxon>Olea</taxon>
    </lineage>
</organism>
<accession>A0A8S0UFL6</accession>
<sequence>MSSRSKKISFRNKGLNFIIAGEDFSRSKNGILRDRAFSRTTGHFSGWRVAAGPVEGARKNLIRREPSRWCRGKSHASRHPAPPRHAPRQPPPPRASPSSHPLLAPRPASASLCGQPRQPPLTLRRDAPRLLAGLRPVPALHQAGHLVKALWDEYFGRFSERQIVWPGHGLDGPLYPIRSKSAASIVHCRWSRDD</sequence>
<evidence type="ECO:0000313" key="3">
    <source>
        <dbReference type="Proteomes" id="UP000594638"/>
    </source>
</evidence>
<feature type="compositionally biased region" description="Low complexity" evidence="1">
    <location>
        <begin position="96"/>
        <end position="112"/>
    </location>
</feature>
<protein>
    <submittedName>
        <fullName evidence="2">Uncharacterized protein</fullName>
    </submittedName>
</protein>
<evidence type="ECO:0000313" key="2">
    <source>
        <dbReference type="EMBL" id="CAA3018916.1"/>
    </source>
</evidence>
<evidence type="ECO:0000256" key="1">
    <source>
        <dbReference type="SAM" id="MobiDB-lite"/>
    </source>
</evidence>
<name>A0A8S0UFL6_OLEEU</name>
<dbReference type="Proteomes" id="UP000594638">
    <property type="component" value="Unassembled WGS sequence"/>
</dbReference>
<reference evidence="2 3" key="1">
    <citation type="submission" date="2019-12" db="EMBL/GenBank/DDBJ databases">
        <authorList>
            <person name="Alioto T."/>
            <person name="Alioto T."/>
            <person name="Gomez Garrido J."/>
        </authorList>
    </citation>
    <scope>NUCLEOTIDE SEQUENCE [LARGE SCALE GENOMIC DNA]</scope>
</reference>
<feature type="compositionally biased region" description="Basic residues" evidence="1">
    <location>
        <begin position="70"/>
        <end position="87"/>
    </location>
</feature>